<feature type="domain" description="Cysteine-rich" evidence="10">
    <location>
        <begin position="41"/>
        <end position="134"/>
    </location>
</feature>
<sequence>MEKWYPEVLKRYGFLTVFDLLIEYIKSGRIRLDKRRITAKVTYHDPCNYGRKAERMFGHGYYEEPRWILSQCIENWEDLIPNRKGQFCCGGGGGTLTTGYNDERVFYGRKKMDQIRETGAEMVVVPCHSCHGQLNAIKKTHGMDDLRVVYLWELVAECLVLE</sequence>
<accession>A0A7C4RUK5</accession>
<evidence type="ECO:0000256" key="3">
    <source>
        <dbReference type="ARBA" id="ARBA00022485"/>
    </source>
</evidence>
<dbReference type="EMBL" id="DSUH01000375">
    <property type="protein sequence ID" value="HGU34399.1"/>
    <property type="molecule type" value="Genomic_DNA"/>
</dbReference>
<evidence type="ECO:0000259" key="10">
    <source>
        <dbReference type="Pfam" id="PF02754"/>
    </source>
</evidence>
<evidence type="ECO:0000256" key="6">
    <source>
        <dbReference type="ARBA" id="ARBA00023002"/>
    </source>
</evidence>
<dbReference type="InterPro" id="IPR004017">
    <property type="entry name" value="Cys_rich_dom"/>
</dbReference>
<evidence type="ECO:0000256" key="8">
    <source>
        <dbReference type="ARBA" id="ARBA00023014"/>
    </source>
</evidence>
<dbReference type="GO" id="GO:0008177">
    <property type="term" value="F:succinate dehydrogenase (quinone) activity"/>
    <property type="evidence" value="ECO:0007669"/>
    <property type="project" value="UniProtKB-EC"/>
</dbReference>
<evidence type="ECO:0000256" key="4">
    <source>
        <dbReference type="ARBA" id="ARBA00022723"/>
    </source>
</evidence>
<dbReference type="PANTHER" id="PTHR43551:SF2">
    <property type="entry name" value="FUMARATE REDUCTASE IRON-SULFUR SUBUNIT"/>
    <property type="match status" value="1"/>
</dbReference>
<name>A0A7C4RUK5_9BACT</name>
<comment type="caution">
    <text evidence="11">The sequence shown here is derived from an EMBL/GenBank/DDBJ whole genome shotgun (WGS) entry which is preliminary data.</text>
</comment>
<keyword evidence="7" id="KW-0408">Iron</keyword>
<evidence type="ECO:0000256" key="2">
    <source>
        <dbReference type="ARBA" id="ARBA00022448"/>
    </source>
</evidence>
<dbReference type="GO" id="GO:0051539">
    <property type="term" value="F:4 iron, 4 sulfur cluster binding"/>
    <property type="evidence" value="ECO:0007669"/>
    <property type="project" value="UniProtKB-KW"/>
</dbReference>
<protein>
    <submittedName>
        <fullName evidence="11">(Fe-S)-binding protein</fullName>
    </submittedName>
</protein>
<dbReference type="GO" id="GO:0046872">
    <property type="term" value="F:metal ion binding"/>
    <property type="evidence" value="ECO:0007669"/>
    <property type="project" value="UniProtKB-KW"/>
</dbReference>
<organism evidence="11">
    <name type="scientific">Desulfatirhabdium butyrativorans</name>
    <dbReference type="NCBI Taxonomy" id="340467"/>
    <lineage>
        <taxon>Bacteria</taxon>
        <taxon>Pseudomonadati</taxon>
        <taxon>Thermodesulfobacteriota</taxon>
        <taxon>Desulfobacteria</taxon>
        <taxon>Desulfobacterales</taxon>
        <taxon>Desulfatirhabdiaceae</taxon>
        <taxon>Desulfatirhabdium</taxon>
    </lineage>
</organism>
<keyword evidence="5" id="KW-0249">Electron transport</keyword>
<evidence type="ECO:0000313" key="11">
    <source>
        <dbReference type="EMBL" id="HGU34399.1"/>
    </source>
</evidence>
<gene>
    <name evidence="11" type="ORF">ENS29_16365</name>
</gene>
<dbReference type="AlphaFoldDB" id="A0A7C4RUK5"/>
<dbReference type="PANTHER" id="PTHR43551">
    <property type="entry name" value="FUMARATE REDUCTASE IRON-SULFUR SUBUNIT"/>
    <property type="match status" value="1"/>
</dbReference>
<reference evidence="11" key="1">
    <citation type="journal article" date="2020" name="mSystems">
        <title>Genome- and Community-Level Interaction Insights into Carbon Utilization and Element Cycling Functions of Hydrothermarchaeota in Hydrothermal Sediment.</title>
        <authorList>
            <person name="Zhou Z."/>
            <person name="Liu Y."/>
            <person name="Xu W."/>
            <person name="Pan J."/>
            <person name="Luo Z.H."/>
            <person name="Li M."/>
        </authorList>
    </citation>
    <scope>NUCLEOTIDE SEQUENCE [LARGE SCALE GENOMIC DNA]</scope>
    <source>
        <strain evidence="11">SpSt-477</strain>
    </source>
</reference>
<comment type="cofactor">
    <cofactor evidence="1">
        <name>[4Fe-4S] cluster</name>
        <dbReference type="ChEBI" id="CHEBI:49883"/>
    </cofactor>
</comment>
<keyword evidence="8" id="KW-0411">Iron-sulfur</keyword>
<keyword evidence="6" id="KW-0560">Oxidoreductase</keyword>
<evidence type="ECO:0000256" key="1">
    <source>
        <dbReference type="ARBA" id="ARBA00001966"/>
    </source>
</evidence>
<evidence type="ECO:0000256" key="5">
    <source>
        <dbReference type="ARBA" id="ARBA00022982"/>
    </source>
</evidence>
<keyword evidence="3" id="KW-0004">4Fe-4S</keyword>
<dbReference type="Pfam" id="PF02754">
    <property type="entry name" value="CCG"/>
    <property type="match status" value="1"/>
</dbReference>
<keyword evidence="2" id="KW-0813">Transport</keyword>
<keyword evidence="4" id="KW-0479">Metal-binding</keyword>
<evidence type="ECO:0000256" key="7">
    <source>
        <dbReference type="ARBA" id="ARBA00023004"/>
    </source>
</evidence>
<evidence type="ECO:0000256" key="9">
    <source>
        <dbReference type="ARBA" id="ARBA00049220"/>
    </source>
</evidence>
<proteinExistence type="predicted"/>
<comment type="catalytic activity">
    <reaction evidence="9">
        <text>a quinone + succinate = fumarate + a quinol</text>
        <dbReference type="Rhea" id="RHEA:40523"/>
        <dbReference type="ChEBI" id="CHEBI:24646"/>
        <dbReference type="ChEBI" id="CHEBI:29806"/>
        <dbReference type="ChEBI" id="CHEBI:30031"/>
        <dbReference type="ChEBI" id="CHEBI:132124"/>
        <dbReference type="EC" id="1.3.5.1"/>
    </reaction>
</comment>